<evidence type="ECO:0000256" key="1">
    <source>
        <dbReference type="ARBA" id="ARBA00023015"/>
    </source>
</evidence>
<keyword evidence="6" id="KW-1185">Reference proteome</keyword>
<reference evidence="5 6" key="1">
    <citation type="submission" date="2020-07" db="EMBL/GenBank/DDBJ databases">
        <authorList>
            <person name="Feng X."/>
        </authorList>
    </citation>
    <scope>NUCLEOTIDE SEQUENCE [LARGE SCALE GENOMIC DNA]</scope>
    <source>
        <strain evidence="5 6">JCM31066</strain>
    </source>
</reference>
<dbReference type="PRINTS" id="PR00032">
    <property type="entry name" value="HTHARAC"/>
</dbReference>
<evidence type="ECO:0000313" key="5">
    <source>
        <dbReference type="EMBL" id="MBC2593207.1"/>
    </source>
</evidence>
<feature type="domain" description="HTH araC/xylS-type" evidence="4">
    <location>
        <begin position="163"/>
        <end position="261"/>
    </location>
</feature>
<accession>A0A842HC71</accession>
<dbReference type="PANTHER" id="PTHR43280:SF2">
    <property type="entry name" value="HTH-TYPE TRANSCRIPTIONAL REGULATOR EXSA"/>
    <property type="match status" value="1"/>
</dbReference>
<organism evidence="5 6">
    <name type="scientific">Ruficoccus amylovorans</name>
    <dbReference type="NCBI Taxonomy" id="1804625"/>
    <lineage>
        <taxon>Bacteria</taxon>
        <taxon>Pseudomonadati</taxon>
        <taxon>Verrucomicrobiota</taxon>
        <taxon>Opitutia</taxon>
        <taxon>Puniceicoccales</taxon>
        <taxon>Cerasicoccaceae</taxon>
        <taxon>Ruficoccus</taxon>
    </lineage>
</organism>
<dbReference type="InterPro" id="IPR018060">
    <property type="entry name" value="HTH_AraC"/>
</dbReference>
<dbReference type="GO" id="GO:0043565">
    <property type="term" value="F:sequence-specific DNA binding"/>
    <property type="evidence" value="ECO:0007669"/>
    <property type="project" value="InterPro"/>
</dbReference>
<sequence length="280" mass="32183">MLRHFNYGHRDFRLLPDVASIRYNWIFLVSFDGSLRPKLTTPKKGSPEISKSANFFIIPPDTKYVLIASKPSCFRAAFHFSHVSDLLRKVVTKHGLYWQTLSEELLQQVKKIAEEIKPHFDGPTELSSLAFELALLQLSMLALREFKFEKVTPLDNIGRQRVVDAVAWFSEHIDESPSLSDIAGIVHVSPTQLRRHFYEEFGKSPKPIFIKLRMQRAAQLLSTTSDTLDQIAEQCGFQTATDFCRSFKKEFNVTPNRWRHDINASSNVDKAALSLKDIWK</sequence>
<dbReference type="PANTHER" id="PTHR43280">
    <property type="entry name" value="ARAC-FAMILY TRANSCRIPTIONAL REGULATOR"/>
    <property type="match status" value="1"/>
</dbReference>
<dbReference type="Proteomes" id="UP000546464">
    <property type="component" value="Unassembled WGS sequence"/>
</dbReference>
<evidence type="ECO:0000256" key="2">
    <source>
        <dbReference type="ARBA" id="ARBA00023125"/>
    </source>
</evidence>
<name>A0A842HC71_9BACT</name>
<dbReference type="PROSITE" id="PS00041">
    <property type="entry name" value="HTH_ARAC_FAMILY_1"/>
    <property type="match status" value="1"/>
</dbReference>
<dbReference type="Gene3D" id="1.10.10.60">
    <property type="entry name" value="Homeodomain-like"/>
    <property type="match status" value="1"/>
</dbReference>
<dbReference type="AlphaFoldDB" id="A0A842HC71"/>
<dbReference type="SUPFAM" id="SSF46689">
    <property type="entry name" value="Homeodomain-like"/>
    <property type="match status" value="2"/>
</dbReference>
<evidence type="ECO:0000313" key="6">
    <source>
        <dbReference type="Proteomes" id="UP000546464"/>
    </source>
</evidence>
<comment type="caution">
    <text evidence="5">The sequence shown here is derived from an EMBL/GenBank/DDBJ whole genome shotgun (WGS) entry which is preliminary data.</text>
</comment>
<dbReference type="EMBL" id="JACHVB010000012">
    <property type="protein sequence ID" value="MBC2593207.1"/>
    <property type="molecule type" value="Genomic_DNA"/>
</dbReference>
<gene>
    <name evidence="5" type="ORF">H5P28_02935</name>
</gene>
<evidence type="ECO:0000259" key="4">
    <source>
        <dbReference type="PROSITE" id="PS01124"/>
    </source>
</evidence>
<dbReference type="PROSITE" id="PS01124">
    <property type="entry name" value="HTH_ARAC_FAMILY_2"/>
    <property type="match status" value="1"/>
</dbReference>
<protein>
    <submittedName>
        <fullName evidence="5">Helix-turn-helix transcriptional regulator</fullName>
    </submittedName>
</protein>
<dbReference type="InterPro" id="IPR018062">
    <property type="entry name" value="HTH_AraC-typ_CS"/>
</dbReference>
<dbReference type="Pfam" id="PF12833">
    <property type="entry name" value="HTH_18"/>
    <property type="match status" value="1"/>
</dbReference>
<dbReference type="SMART" id="SM00342">
    <property type="entry name" value="HTH_ARAC"/>
    <property type="match status" value="1"/>
</dbReference>
<proteinExistence type="predicted"/>
<dbReference type="RefSeq" id="WP_185674198.1">
    <property type="nucleotide sequence ID" value="NZ_JACHVB010000012.1"/>
</dbReference>
<dbReference type="InterPro" id="IPR020449">
    <property type="entry name" value="Tscrpt_reg_AraC-type_HTH"/>
</dbReference>
<dbReference type="GO" id="GO:0003700">
    <property type="term" value="F:DNA-binding transcription factor activity"/>
    <property type="evidence" value="ECO:0007669"/>
    <property type="project" value="InterPro"/>
</dbReference>
<evidence type="ECO:0000256" key="3">
    <source>
        <dbReference type="ARBA" id="ARBA00023163"/>
    </source>
</evidence>
<dbReference type="InterPro" id="IPR009057">
    <property type="entry name" value="Homeodomain-like_sf"/>
</dbReference>
<keyword evidence="3" id="KW-0804">Transcription</keyword>
<keyword evidence="1" id="KW-0805">Transcription regulation</keyword>
<keyword evidence="2" id="KW-0238">DNA-binding</keyword>